<reference evidence="2 3" key="1">
    <citation type="submission" date="2024-06" db="EMBL/GenBank/DDBJ databases">
        <authorList>
            <person name="Kim D.-U."/>
        </authorList>
    </citation>
    <scope>NUCLEOTIDE SEQUENCE [LARGE SCALE GENOMIC DNA]</scope>
    <source>
        <strain evidence="2 3">KACC15460</strain>
    </source>
</reference>
<comment type="caution">
    <text evidence="2">The sequence shown here is derived from an EMBL/GenBank/DDBJ whole genome shotgun (WGS) entry which is preliminary data.</text>
</comment>
<dbReference type="Proteomes" id="UP001548832">
    <property type="component" value="Unassembled WGS sequence"/>
</dbReference>
<dbReference type="Gene3D" id="3.40.30.10">
    <property type="entry name" value="Glutaredoxin"/>
    <property type="match status" value="1"/>
</dbReference>
<dbReference type="InterPro" id="IPR036249">
    <property type="entry name" value="Thioredoxin-like_sf"/>
</dbReference>
<sequence length="282" mass="30060">MSGGSGLRTRSIATATLVAVGGVDTQPANANALAPIKKPRRPIRPPLSSRLDFTATSLLTGMDHPSGGLNLKPALRDAPSMPPGKAEGDFMIRSGSGTSGPNRLGTALDISGSAGSSGNKPGRYDRRRILRLCLLGMGAAFAGASGPSVAAERNMAITARTIEEYQAALDGLSGRYRAALIDIGAEWCAFCQTLENRILPDPDVRRLMEHVGLVKVDVTAMDQENRDLLRHLRADGPPTLFMVKIASGGEYRGTRSVGAFRKDDLIRRLRPFSEPYEINAPP</sequence>
<dbReference type="PANTHER" id="PTHR32234">
    <property type="entry name" value="THIOL:DISULFIDE INTERCHANGE PROTEIN DSBD"/>
    <property type="match status" value="1"/>
</dbReference>
<keyword evidence="1" id="KW-0812">Transmembrane</keyword>
<accession>A0ABV2DMS8</accession>
<dbReference type="RefSeq" id="WP_354463510.1">
    <property type="nucleotide sequence ID" value="NZ_JBEWSZ010000004.1"/>
</dbReference>
<dbReference type="PANTHER" id="PTHR32234:SF0">
    <property type="entry name" value="THIOL:DISULFIDE INTERCHANGE PROTEIN DSBD"/>
    <property type="match status" value="1"/>
</dbReference>
<dbReference type="SUPFAM" id="SSF52833">
    <property type="entry name" value="Thioredoxin-like"/>
    <property type="match status" value="1"/>
</dbReference>
<organism evidence="2 3">
    <name type="scientific">Mesorhizobium shangrilense</name>
    <dbReference type="NCBI Taxonomy" id="460060"/>
    <lineage>
        <taxon>Bacteria</taxon>
        <taxon>Pseudomonadati</taxon>
        <taxon>Pseudomonadota</taxon>
        <taxon>Alphaproteobacteria</taxon>
        <taxon>Hyphomicrobiales</taxon>
        <taxon>Phyllobacteriaceae</taxon>
        <taxon>Mesorhizobium</taxon>
    </lineage>
</organism>
<dbReference type="Pfam" id="PF13899">
    <property type="entry name" value="Thioredoxin_7"/>
    <property type="match status" value="1"/>
</dbReference>
<proteinExistence type="predicted"/>
<evidence type="ECO:0000313" key="2">
    <source>
        <dbReference type="EMBL" id="MET2831387.1"/>
    </source>
</evidence>
<dbReference type="EMBL" id="JBEWSZ010000004">
    <property type="protein sequence ID" value="MET2831387.1"/>
    <property type="molecule type" value="Genomic_DNA"/>
</dbReference>
<keyword evidence="3" id="KW-1185">Reference proteome</keyword>
<gene>
    <name evidence="2" type="ORF">ABVQ20_31020</name>
</gene>
<feature type="transmembrane region" description="Helical" evidence="1">
    <location>
        <begin position="129"/>
        <end position="150"/>
    </location>
</feature>
<keyword evidence="1" id="KW-1133">Transmembrane helix</keyword>
<evidence type="ECO:0000313" key="3">
    <source>
        <dbReference type="Proteomes" id="UP001548832"/>
    </source>
</evidence>
<evidence type="ECO:0000256" key="1">
    <source>
        <dbReference type="SAM" id="Phobius"/>
    </source>
</evidence>
<protein>
    <submittedName>
        <fullName evidence="2">Thioredoxin family protein</fullName>
    </submittedName>
</protein>
<name>A0ABV2DMS8_9HYPH</name>
<keyword evidence="1" id="KW-0472">Membrane</keyword>